<feature type="domain" description="DUF218" evidence="1">
    <location>
        <begin position="37"/>
        <end position="173"/>
    </location>
</feature>
<gene>
    <name evidence="2" type="ORF">AD945_15350</name>
</gene>
<dbReference type="AlphaFoldDB" id="A0A149TFD9"/>
<dbReference type="Proteomes" id="UP000075636">
    <property type="component" value="Unassembled WGS sequence"/>
</dbReference>
<reference evidence="2 3" key="1">
    <citation type="submission" date="2015-06" db="EMBL/GenBank/DDBJ databases">
        <title>Improved classification and identification of acetic acid bacteria using matrix-assisted laser desorption/ionization time-of-flight mass spectrometry; Gluconobacter nephelii and Gluconobacter uchimurae are later heterotypic synonyms of Gluconobacter japonicus and Gluconobacter oxydans, respectively.</title>
        <authorList>
            <person name="Li L."/>
            <person name="Cleenwerck I."/>
            <person name="De Vuyst L."/>
            <person name="Vandamme P."/>
        </authorList>
    </citation>
    <scope>NUCLEOTIDE SEQUENCE [LARGE SCALE GENOMIC DNA]</scope>
    <source>
        <strain evidence="2 3">LMG 1768</strain>
    </source>
</reference>
<accession>A0A149TFD9</accession>
<evidence type="ECO:0000313" key="3">
    <source>
        <dbReference type="Proteomes" id="UP000075636"/>
    </source>
</evidence>
<dbReference type="CDD" id="cd06259">
    <property type="entry name" value="YdcF-like"/>
    <property type="match status" value="1"/>
</dbReference>
<dbReference type="InterPro" id="IPR003848">
    <property type="entry name" value="DUF218"/>
</dbReference>
<proteinExistence type="predicted"/>
<comment type="caution">
    <text evidence="2">The sequence shown here is derived from an EMBL/GenBank/DDBJ whole genome shotgun (WGS) entry which is preliminary data.</text>
</comment>
<dbReference type="Gene3D" id="3.40.50.620">
    <property type="entry name" value="HUPs"/>
    <property type="match status" value="1"/>
</dbReference>
<evidence type="ECO:0000259" key="1">
    <source>
        <dbReference type="Pfam" id="PF02698"/>
    </source>
</evidence>
<dbReference type="PATRIC" id="fig|318683.6.peg.946"/>
<name>A0A149TFD9_9PROT</name>
<dbReference type="OrthoDB" id="9812311at2"/>
<dbReference type="InterPro" id="IPR014729">
    <property type="entry name" value="Rossmann-like_a/b/a_fold"/>
</dbReference>
<sequence length="197" mass="21385">MKRLFRACLALGGLWLAGFAWFIQDASKPPVTATVCDGIVALTGGEQRVDTAITLLRGGYGHLLLISGVGPHVTLQHILHLQQESLSSPLAPRITLGRRATSTIGNAHETAEWATENHLHRVLVVTAGYHIRRAVLEIHRTAPDLDLMPYPVVPLALQGTLSYKILFLMFREYNKLLGAEIGVLTGLPDGREGLDGA</sequence>
<evidence type="ECO:0000313" key="2">
    <source>
        <dbReference type="EMBL" id="KXV46342.1"/>
    </source>
</evidence>
<dbReference type="EMBL" id="LHZR01000113">
    <property type="protein sequence ID" value="KXV46342.1"/>
    <property type="molecule type" value="Genomic_DNA"/>
</dbReference>
<organism evidence="2 3">
    <name type="scientific">Gluconobacter albidus</name>
    <dbReference type="NCBI Taxonomy" id="318683"/>
    <lineage>
        <taxon>Bacteria</taxon>
        <taxon>Pseudomonadati</taxon>
        <taxon>Pseudomonadota</taxon>
        <taxon>Alphaproteobacteria</taxon>
        <taxon>Acetobacterales</taxon>
        <taxon>Acetobacteraceae</taxon>
        <taxon>Gluconobacter</taxon>
    </lineage>
</organism>
<dbReference type="RefSeq" id="WP_062110142.1">
    <property type="nucleotide sequence ID" value="NZ_LHZR01000113.1"/>
</dbReference>
<dbReference type="STRING" id="318683.A0U94_08455"/>
<dbReference type="Pfam" id="PF02698">
    <property type="entry name" value="DUF218"/>
    <property type="match status" value="1"/>
</dbReference>
<protein>
    <recommendedName>
        <fullName evidence="1">DUF218 domain-containing protein</fullName>
    </recommendedName>
</protein>